<accession>A0A507SNF5</accession>
<dbReference type="InterPro" id="IPR027785">
    <property type="entry name" value="UvrD-like_helicase_C"/>
</dbReference>
<gene>
    <name evidence="5" type="ORF">E1I18_02095</name>
</gene>
<keyword evidence="1" id="KW-0547">Nucleotide-binding</keyword>
<organism evidence="5 6">
    <name type="scientific">Mycoplasmopsis mucosicanis</name>
    <dbReference type="NCBI Taxonomy" id="458208"/>
    <lineage>
        <taxon>Bacteria</taxon>
        <taxon>Bacillati</taxon>
        <taxon>Mycoplasmatota</taxon>
        <taxon>Mycoplasmoidales</taxon>
        <taxon>Metamycoplasmataceae</taxon>
        <taxon>Mycoplasmopsis</taxon>
    </lineage>
</organism>
<dbReference type="Proteomes" id="UP000320801">
    <property type="component" value="Unassembled WGS sequence"/>
</dbReference>
<protein>
    <submittedName>
        <fullName evidence="5">Uncharacterized protein</fullName>
    </submittedName>
</protein>
<dbReference type="Pfam" id="PF13245">
    <property type="entry name" value="AAA_19"/>
    <property type="match status" value="1"/>
</dbReference>
<dbReference type="CDD" id="cd18809">
    <property type="entry name" value="SF1_C_RecD"/>
    <property type="match status" value="1"/>
</dbReference>
<name>A0A507SNF5_9BACT</name>
<dbReference type="AlphaFoldDB" id="A0A507SNF5"/>
<dbReference type="EMBL" id="SMDN01000006">
    <property type="protein sequence ID" value="TQC51564.1"/>
    <property type="molecule type" value="Genomic_DNA"/>
</dbReference>
<dbReference type="OrthoDB" id="9803432at2"/>
<dbReference type="InterPro" id="IPR050534">
    <property type="entry name" value="Coronavir_polyprotein_1ab"/>
</dbReference>
<dbReference type="Pfam" id="PF18335">
    <property type="entry name" value="SH3_13"/>
    <property type="match status" value="1"/>
</dbReference>
<feature type="domain" description="ATP-dependent RecD2 DNA helicase SH3" evidence="4">
    <location>
        <begin position="578"/>
        <end position="622"/>
    </location>
</feature>
<dbReference type="CDD" id="cd17933">
    <property type="entry name" value="DEXSc_RecD-like"/>
    <property type="match status" value="1"/>
</dbReference>
<dbReference type="Gene3D" id="2.30.30.940">
    <property type="match status" value="1"/>
</dbReference>
<dbReference type="PANTHER" id="PTHR43788:SF6">
    <property type="entry name" value="DNA HELICASE B"/>
    <property type="match status" value="1"/>
</dbReference>
<proteinExistence type="predicted"/>
<dbReference type="Gene3D" id="3.40.50.300">
    <property type="entry name" value="P-loop containing nucleotide triphosphate hydrolases"/>
    <property type="match status" value="2"/>
</dbReference>
<sequence>MNNEKSLNQKGQLFQGMFKKILSGGEKVDWKYTLAIFVARDGKNFSVFMTNQPIKLMTMYEISVSDNKKSNYNSKQLDSLKVREPDSNEELEKILIASNSGIGRQTLAKIKDKIGKQWVEQFKKDQSAFKELLSSKSFDALVAFFQTYTNKSYNFFVASGLSSLYESLYKDLGDVDDSLIETLKQINPYTLVYEKNYTFSTIDNLATLLKLEDTPQRLKALIFCSVEDLMNSENSTLVNPSLLINKIQKDYKNYSFELITETIQEMINTGILCFNSNHQRITTKKMHDKEMYLAATLLRLNKDKKVLKIDLHSSLSTLQQHAFKNAVENGVSIISGFPGTGKSFVIKNIIEYFVNNEVFNNDDIAVLAPTGRAAINIKTKWNINARTIHSYFRLSPSPHKTTIDCTNPAASHKLLIIDEFSMVNTDVFYEVISHSKNLEKIIFVGDVDQLPCIGPGNLLDDLINSNKFTCVKLDEIFRTDRKEIPDHFLAVKNKKNFSFNTNDIVFLDTPPAVYYDELCSQYAMNVEEFGLENTAVLIPMHKTINGIRNTNKILQQWRLNNYMIKNSEPESFSFGVGENARKFYVGDKVVQNENDYDLDVYNGEIGFIKSYNQATKSVVVDFGYKSITYSREIFGQYVSLGYALSVHKFQGSESQCVIFVTYPEHNFIMSTKLIYTAVSRAKEKLVILGDLNYYKTKVIKPSNEQKAITTFSEFINTEV</sequence>
<dbReference type="RefSeq" id="WP_141483948.1">
    <property type="nucleotide sequence ID" value="NZ_SMDN01000006.1"/>
</dbReference>
<dbReference type="GO" id="GO:0005524">
    <property type="term" value="F:ATP binding"/>
    <property type="evidence" value="ECO:0007669"/>
    <property type="project" value="UniProtKB-KW"/>
</dbReference>
<reference evidence="5 6" key="1">
    <citation type="submission" date="2019-03" db="EMBL/GenBank/DDBJ databases">
        <title>Characterization of a novel Mycoplasma cynos real-time PCR assay.</title>
        <authorList>
            <person name="Tallmadge R.L."/>
            <person name="Mitchell P.K."/>
            <person name="Goodman L."/>
        </authorList>
    </citation>
    <scope>NUCLEOTIDE SEQUENCE [LARGE SCALE GENOMIC DNA]</scope>
    <source>
        <strain evidence="5 6">1642</strain>
    </source>
</reference>
<feature type="domain" description="UvrD-like helicase C-terminal" evidence="3">
    <location>
        <begin position="641"/>
        <end position="687"/>
    </location>
</feature>
<evidence type="ECO:0000313" key="6">
    <source>
        <dbReference type="Proteomes" id="UP000320801"/>
    </source>
</evidence>
<keyword evidence="6" id="KW-1185">Reference proteome</keyword>
<dbReference type="GO" id="GO:0003678">
    <property type="term" value="F:DNA helicase activity"/>
    <property type="evidence" value="ECO:0007669"/>
    <property type="project" value="UniProtKB-ARBA"/>
</dbReference>
<dbReference type="Pfam" id="PF13538">
    <property type="entry name" value="UvrD_C_2"/>
    <property type="match status" value="1"/>
</dbReference>
<evidence type="ECO:0000259" key="4">
    <source>
        <dbReference type="Pfam" id="PF18335"/>
    </source>
</evidence>
<evidence type="ECO:0000259" key="3">
    <source>
        <dbReference type="Pfam" id="PF13538"/>
    </source>
</evidence>
<dbReference type="SUPFAM" id="SSF52540">
    <property type="entry name" value="P-loop containing nucleoside triphosphate hydrolases"/>
    <property type="match status" value="2"/>
</dbReference>
<dbReference type="PANTHER" id="PTHR43788">
    <property type="entry name" value="DNA2/NAM7 HELICASE FAMILY MEMBER"/>
    <property type="match status" value="1"/>
</dbReference>
<evidence type="ECO:0000313" key="5">
    <source>
        <dbReference type="EMBL" id="TQC51564.1"/>
    </source>
</evidence>
<evidence type="ECO:0000256" key="2">
    <source>
        <dbReference type="ARBA" id="ARBA00022840"/>
    </source>
</evidence>
<comment type="caution">
    <text evidence="5">The sequence shown here is derived from an EMBL/GenBank/DDBJ whole genome shotgun (WGS) entry which is preliminary data.</text>
</comment>
<keyword evidence="2" id="KW-0067">ATP-binding</keyword>
<dbReference type="InterPro" id="IPR027417">
    <property type="entry name" value="P-loop_NTPase"/>
</dbReference>
<evidence type="ECO:0000256" key="1">
    <source>
        <dbReference type="ARBA" id="ARBA00022741"/>
    </source>
</evidence>
<dbReference type="InterPro" id="IPR041451">
    <property type="entry name" value="RecD2_SH13"/>
</dbReference>